<feature type="compositionally biased region" description="Low complexity" evidence="1">
    <location>
        <begin position="1"/>
        <end position="24"/>
    </location>
</feature>
<keyword evidence="2" id="KW-0812">Transmembrane</keyword>
<dbReference type="AlphaFoldDB" id="A0A4Q7LZP7"/>
<dbReference type="EMBL" id="SGWW01000001">
    <property type="protein sequence ID" value="RZS59608.1"/>
    <property type="molecule type" value="Genomic_DNA"/>
</dbReference>
<keyword evidence="2" id="KW-1133">Transmembrane helix</keyword>
<keyword evidence="4" id="KW-1185">Reference proteome</keyword>
<feature type="region of interest" description="Disordered" evidence="1">
    <location>
        <begin position="1"/>
        <end position="31"/>
    </location>
</feature>
<feature type="compositionally biased region" description="Low complexity" evidence="1">
    <location>
        <begin position="409"/>
        <end position="442"/>
    </location>
</feature>
<dbReference type="InterPro" id="IPR003673">
    <property type="entry name" value="CoA-Trfase_fam_III"/>
</dbReference>
<dbReference type="OrthoDB" id="9058532at2"/>
<accession>A0A4Q7LZP7</accession>
<protein>
    <submittedName>
        <fullName evidence="3">CoA transferase family III</fullName>
    </submittedName>
</protein>
<keyword evidence="3" id="KW-0808">Transferase</keyword>
<gene>
    <name evidence="3" type="ORF">EV141_0839</name>
</gene>
<feature type="transmembrane region" description="Helical" evidence="2">
    <location>
        <begin position="617"/>
        <end position="640"/>
    </location>
</feature>
<dbReference type="Gene3D" id="3.40.50.10540">
    <property type="entry name" value="Crotonobetainyl-coa:carnitine coa-transferase, domain 1"/>
    <property type="match status" value="1"/>
</dbReference>
<dbReference type="InterPro" id="IPR023606">
    <property type="entry name" value="CoA-Trfase_III_dom_1_sf"/>
</dbReference>
<proteinExistence type="predicted"/>
<dbReference type="Pfam" id="PF02515">
    <property type="entry name" value="CoA_transf_3"/>
    <property type="match status" value="1"/>
</dbReference>
<dbReference type="RefSeq" id="WP_130484680.1">
    <property type="nucleotide sequence ID" value="NZ_SGWW01000001.1"/>
</dbReference>
<name>A0A4Q7LZP7_9MICO</name>
<organism evidence="3 4">
    <name type="scientific">Microcella putealis</name>
    <dbReference type="NCBI Taxonomy" id="337005"/>
    <lineage>
        <taxon>Bacteria</taxon>
        <taxon>Bacillati</taxon>
        <taxon>Actinomycetota</taxon>
        <taxon>Actinomycetes</taxon>
        <taxon>Micrococcales</taxon>
        <taxon>Microbacteriaceae</taxon>
        <taxon>Microcella</taxon>
    </lineage>
</organism>
<feature type="compositionally biased region" description="Basic and acidic residues" evidence="1">
    <location>
        <begin position="484"/>
        <end position="494"/>
    </location>
</feature>
<evidence type="ECO:0000256" key="1">
    <source>
        <dbReference type="SAM" id="MobiDB-lite"/>
    </source>
</evidence>
<dbReference type="SUPFAM" id="SSF89796">
    <property type="entry name" value="CoA-transferase family III (CaiB/BaiF)"/>
    <property type="match status" value="2"/>
</dbReference>
<feature type="transmembrane region" description="Helical" evidence="2">
    <location>
        <begin position="576"/>
        <end position="605"/>
    </location>
</feature>
<reference evidence="3 4" key="1">
    <citation type="journal article" date="2015" name="Stand. Genomic Sci.">
        <title>Genomic Encyclopedia of Bacterial and Archaeal Type Strains, Phase III: the genomes of soil and plant-associated and newly described type strains.</title>
        <authorList>
            <person name="Whitman W.B."/>
            <person name="Woyke T."/>
            <person name="Klenk H.P."/>
            <person name="Zhou Y."/>
            <person name="Lilburn T.G."/>
            <person name="Beck B.J."/>
            <person name="De Vos P."/>
            <person name="Vandamme P."/>
            <person name="Eisen J.A."/>
            <person name="Garrity G."/>
            <person name="Hugenholtz P."/>
            <person name="Kyrpides N.C."/>
        </authorList>
    </citation>
    <scope>NUCLEOTIDE SEQUENCE [LARGE SCALE GENOMIC DNA]</scope>
    <source>
        <strain evidence="3 4">CV2</strain>
    </source>
</reference>
<feature type="region of interest" description="Disordered" evidence="1">
    <location>
        <begin position="474"/>
        <end position="497"/>
    </location>
</feature>
<feature type="transmembrane region" description="Helical" evidence="2">
    <location>
        <begin position="510"/>
        <end position="536"/>
    </location>
</feature>
<evidence type="ECO:0000313" key="3">
    <source>
        <dbReference type="EMBL" id="RZS59608.1"/>
    </source>
</evidence>
<dbReference type="PANTHER" id="PTHR48228:SF4">
    <property type="entry name" value="BLR3030 PROTEIN"/>
    <property type="match status" value="1"/>
</dbReference>
<evidence type="ECO:0000256" key="2">
    <source>
        <dbReference type="SAM" id="Phobius"/>
    </source>
</evidence>
<feature type="region of interest" description="Disordered" evidence="1">
    <location>
        <begin position="404"/>
        <end position="453"/>
    </location>
</feature>
<feature type="transmembrane region" description="Helical" evidence="2">
    <location>
        <begin position="548"/>
        <end position="569"/>
    </location>
</feature>
<dbReference type="PANTHER" id="PTHR48228">
    <property type="entry name" value="SUCCINYL-COA--D-CITRAMALATE COA-TRANSFERASE"/>
    <property type="match status" value="1"/>
</dbReference>
<sequence length="663" mass="67513">MTAAAVPSGGTPGASAPTAPAAPALEVHGQGPDDSAYPVSAFAAEAVGEFALAVAELVGAPTATVDAALARAWFTEAVRLREPGPSPWNPLSTDYRAADGWVRLHMNAPAHRAAALGVLGLGDGDNAAGVAGTVTGPDRDAVAAAARTWRALDLEEAVIAAGGCAGALRSVGEWAAHPQGVATAAQPLVVSTPTRRAEVPWPTGTPDRPLAGVRVLDLTRVIAGPVATRALALLGADVLRVDPPDWDEPGVTHDTTLGKRCARLDAHDVERASTLAALLAEAHVLVHGLRPGALDSLGLDADTRRAIAPGLVEVQVSAYGPSGPWAERRGFDSVVQLVTGIADARTDLDPDATPHALPVQALDHATGWFAAASAVRGIARARETGEGSAHHLTLARTALELQRRKDARGTSPTPGAAATTPPVAPATPAVSAPPMTSAAAAPELPTHPMQSPLGTVDVLAAPFAVDGVRAEALTPPRPLGSDPADWHATDADTGRRRREARVIRVPRRRVPVWAALSGLGVWALQGVPLTVGAAIIGEPVPDPGWWTSPIWAAGAAAQALALWLTWLALSRVTSIVGVLAATLPIGMLAHFAAATAVALATGAAAPPALEAGFTLLALHWASGAALVASSLPIALMLTPLGAGSSGLGRSTAPRYARRGRRSR</sequence>
<keyword evidence="2" id="KW-0472">Membrane</keyword>
<dbReference type="Proteomes" id="UP000293519">
    <property type="component" value="Unassembled WGS sequence"/>
</dbReference>
<comment type="caution">
    <text evidence="3">The sequence shown here is derived from an EMBL/GenBank/DDBJ whole genome shotgun (WGS) entry which is preliminary data.</text>
</comment>
<dbReference type="InterPro" id="IPR050509">
    <property type="entry name" value="CoA-transferase_III"/>
</dbReference>
<dbReference type="GO" id="GO:0016740">
    <property type="term" value="F:transferase activity"/>
    <property type="evidence" value="ECO:0007669"/>
    <property type="project" value="UniProtKB-KW"/>
</dbReference>
<evidence type="ECO:0000313" key="4">
    <source>
        <dbReference type="Proteomes" id="UP000293519"/>
    </source>
</evidence>